<dbReference type="SUPFAM" id="SSF52540">
    <property type="entry name" value="P-loop containing nucleoside triphosphate hydrolases"/>
    <property type="match status" value="1"/>
</dbReference>
<name>A0A2G2WMJ7_CAPBA</name>
<sequence length="213" mass="23433">MREGPASWVGLVERVIFQGIEVELDILTWAPVTGWFVPAGRAFVVLLFSGDRFRLNVIVFQGSASPGLGVILAILFFVLSQGSSGNCLSTSPLTFEVIIEGYKSYKEQVKTEDFSPKVNCVVGANGSGKSNFFHAIRFVISDLFHNLRSEERQALLHEGAGHQVLSAFVEIVFDNSDNRMPELADIWSIILATHCCIPSARVYSGHSLLHSFV</sequence>
<proteinExistence type="predicted"/>
<dbReference type="PANTHER" id="PTHR43977">
    <property type="entry name" value="STRUCTURAL MAINTENANCE OF CHROMOSOMES PROTEIN 3"/>
    <property type="match status" value="1"/>
</dbReference>
<dbReference type="OrthoDB" id="431497at2759"/>
<feature type="transmembrane region" description="Helical" evidence="1">
    <location>
        <begin position="26"/>
        <end position="48"/>
    </location>
</feature>
<organism evidence="3 4">
    <name type="scientific">Capsicum baccatum</name>
    <name type="common">Peruvian pepper</name>
    <dbReference type="NCBI Taxonomy" id="33114"/>
    <lineage>
        <taxon>Eukaryota</taxon>
        <taxon>Viridiplantae</taxon>
        <taxon>Streptophyta</taxon>
        <taxon>Embryophyta</taxon>
        <taxon>Tracheophyta</taxon>
        <taxon>Spermatophyta</taxon>
        <taxon>Magnoliopsida</taxon>
        <taxon>eudicotyledons</taxon>
        <taxon>Gunneridae</taxon>
        <taxon>Pentapetalae</taxon>
        <taxon>asterids</taxon>
        <taxon>lamiids</taxon>
        <taxon>Solanales</taxon>
        <taxon>Solanaceae</taxon>
        <taxon>Solanoideae</taxon>
        <taxon>Capsiceae</taxon>
        <taxon>Capsicum</taxon>
    </lineage>
</organism>
<dbReference type="InterPro" id="IPR027417">
    <property type="entry name" value="P-loop_NTPase"/>
</dbReference>
<feature type="transmembrane region" description="Helical" evidence="1">
    <location>
        <begin position="55"/>
        <end position="79"/>
    </location>
</feature>
<comment type="caution">
    <text evidence="3">The sequence shown here is derived from an EMBL/GenBank/DDBJ whole genome shotgun (WGS) entry which is preliminary data.</text>
</comment>
<evidence type="ECO:0000259" key="2">
    <source>
        <dbReference type="Pfam" id="PF02463"/>
    </source>
</evidence>
<feature type="domain" description="RecF/RecN/SMC N-terminal" evidence="2">
    <location>
        <begin position="96"/>
        <end position="189"/>
    </location>
</feature>
<dbReference type="STRING" id="33114.A0A2G2WMJ7"/>
<evidence type="ECO:0000313" key="4">
    <source>
        <dbReference type="Proteomes" id="UP000224567"/>
    </source>
</evidence>
<keyword evidence="1" id="KW-0812">Transmembrane</keyword>
<dbReference type="AlphaFoldDB" id="A0A2G2WMJ7"/>
<dbReference type="EMBL" id="MLFT02000006">
    <property type="protein sequence ID" value="PHT46464.1"/>
    <property type="molecule type" value="Genomic_DNA"/>
</dbReference>
<dbReference type="GO" id="GO:0051276">
    <property type="term" value="P:chromosome organization"/>
    <property type="evidence" value="ECO:0007669"/>
    <property type="project" value="UniProtKB-ARBA"/>
</dbReference>
<gene>
    <name evidence="3" type="ORF">CQW23_15622</name>
</gene>
<evidence type="ECO:0000313" key="3">
    <source>
        <dbReference type="EMBL" id="PHT46464.1"/>
    </source>
</evidence>
<dbReference type="Gene3D" id="3.40.50.300">
    <property type="entry name" value="P-loop containing nucleotide triphosphate hydrolases"/>
    <property type="match status" value="1"/>
</dbReference>
<dbReference type="Proteomes" id="UP000224567">
    <property type="component" value="Unassembled WGS sequence"/>
</dbReference>
<keyword evidence="1" id="KW-1133">Transmembrane helix</keyword>
<keyword evidence="4" id="KW-1185">Reference proteome</keyword>
<reference evidence="4" key="2">
    <citation type="journal article" date="2017" name="J. Anim. Genet.">
        <title>Multiple reference genome sequences of hot pepper reveal the massive evolution of plant disease resistance genes by retroduplication.</title>
        <authorList>
            <person name="Kim S."/>
            <person name="Park J."/>
            <person name="Yeom S.-I."/>
            <person name="Kim Y.-M."/>
            <person name="Seo E."/>
            <person name="Kim K.-T."/>
            <person name="Kim M.-S."/>
            <person name="Lee J.M."/>
            <person name="Cheong K."/>
            <person name="Shin H.-S."/>
            <person name="Kim S.-B."/>
            <person name="Han K."/>
            <person name="Lee J."/>
            <person name="Park M."/>
            <person name="Lee H.-A."/>
            <person name="Lee H.-Y."/>
            <person name="Lee Y."/>
            <person name="Oh S."/>
            <person name="Lee J.H."/>
            <person name="Choi E."/>
            <person name="Choi E."/>
            <person name="Lee S.E."/>
            <person name="Jeon J."/>
            <person name="Kim H."/>
            <person name="Choi G."/>
            <person name="Song H."/>
            <person name="Lee J."/>
            <person name="Lee S.-C."/>
            <person name="Kwon J.-K."/>
            <person name="Lee H.-Y."/>
            <person name="Koo N."/>
            <person name="Hong Y."/>
            <person name="Kim R.W."/>
            <person name="Kang W.-H."/>
            <person name="Huh J.H."/>
            <person name="Kang B.-C."/>
            <person name="Yang T.-J."/>
            <person name="Lee Y.-H."/>
            <person name="Bennetzen J.L."/>
            <person name="Choi D."/>
        </authorList>
    </citation>
    <scope>NUCLEOTIDE SEQUENCE [LARGE SCALE GENOMIC DNA]</scope>
    <source>
        <strain evidence="4">cv. PBC81</strain>
    </source>
</reference>
<reference evidence="3 4" key="1">
    <citation type="journal article" date="2017" name="Genome Biol.">
        <title>New reference genome sequences of hot pepper reveal the massive evolution of plant disease-resistance genes by retroduplication.</title>
        <authorList>
            <person name="Kim S."/>
            <person name="Park J."/>
            <person name="Yeom S.I."/>
            <person name="Kim Y.M."/>
            <person name="Seo E."/>
            <person name="Kim K.T."/>
            <person name="Kim M.S."/>
            <person name="Lee J.M."/>
            <person name="Cheong K."/>
            <person name="Shin H.S."/>
            <person name="Kim S.B."/>
            <person name="Han K."/>
            <person name="Lee J."/>
            <person name="Park M."/>
            <person name="Lee H.A."/>
            <person name="Lee H.Y."/>
            <person name="Lee Y."/>
            <person name="Oh S."/>
            <person name="Lee J.H."/>
            <person name="Choi E."/>
            <person name="Choi E."/>
            <person name="Lee S.E."/>
            <person name="Jeon J."/>
            <person name="Kim H."/>
            <person name="Choi G."/>
            <person name="Song H."/>
            <person name="Lee J."/>
            <person name="Lee S.C."/>
            <person name="Kwon J.K."/>
            <person name="Lee H.Y."/>
            <person name="Koo N."/>
            <person name="Hong Y."/>
            <person name="Kim R.W."/>
            <person name="Kang W.H."/>
            <person name="Huh J.H."/>
            <person name="Kang B.C."/>
            <person name="Yang T.J."/>
            <person name="Lee Y.H."/>
            <person name="Bennetzen J.L."/>
            <person name="Choi D."/>
        </authorList>
    </citation>
    <scope>NUCLEOTIDE SEQUENCE [LARGE SCALE GENOMIC DNA]</scope>
    <source>
        <strain evidence="4">cv. PBC81</strain>
    </source>
</reference>
<protein>
    <recommendedName>
        <fullName evidence="2">RecF/RecN/SMC N-terminal domain-containing protein</fullName>
    </recommendedName>
</protein>
<evidence type="ECO:0000256" key="1">
    <source>
        <dbReference type="SAM" id="Phobius"/>
    </source>
</evidence>
<keyword evidence="1" id="KW-0472">Membrane</keyword>
<accession>A0A2G2WMJ7</accession>
<dbReference type="InterPro" id="IPR003395">
    <property type="entry name" value="RecF/RecN/SMC_N"/>
</dbReference>
<dbReference type="Pfam" id="PF02463">
    <property type="entry name" value="SMC_N"/>
    <property type="match status" value="1"/>
</dbReference>